<protein>
    <submittedName>
        <fullName evidence="2">Uncharacterized protein</fullName>
    </submittedName>
</protein>
<proteinExistence type="predicted"/>
<dbReference type="Proteomes" id="UP000749559">
    <property type="component" value="Unassembled WGS sequence"/>
</dbReference>
<feature type="compositionally biased region" description="Polar residues" evidence="1">
    <location>
        <begin position="191"/>
        <end position="220"/>
    </location>
</feature>
<dbReference type="AlphaFoldDB" id="A0A8J1XS98"/>
<accession>A0A8J1XS98</accession>
<evidence type="ECO:0000256" key="1">
    <source>
        <dbReference type="SAM" id="MobiDB-lite"/>
    </source>
</evidence>
<dbReference type="OrthoDB" id="9974725at2759"/>
<feature type="region of interest" description="Disordered" evidence="1">
    <location>
        <begin position="190"/>
        <end position="220"/>
    </location>
</feature>
<dbReference type="EMBL" id="CAIIXF020000007">
    <property type="protein sequence ID" value="CAH1790200.1"/>
    <property type="molecule type" value="Genomic_DNA"/>
</dbReference>
<dbReference type="GO" id="GO:0005509">
    <property type="term" value="F:calcium ion binding"/>
    <property type="evidence" value="ECO:0007669"/>
    <property type="project" value="InterPro"/>
</dbReference>
<dbReference type="InterPro" id="IPR011992">
    <property type="entry name" value="EF-hand-dom_pair"/>
</dbReference>
<sequence>MGVMEFFRDIFKKVENLFDSMGLKKYELSDFQKKKLLHEFHTFYDANKDGCLEWKDLNLARENICKMNGWKIDSEKYKHAQELFTEIWRYLQDSADGDFDGKVTEDEWLLMWQGLHRDHLRAVREGKAEDDSIPRWLEKYIEYRFNLYDRTGDGIIDIDEFEYVLGEFGISPRESRSAFTILSKCGVGQAVSPTAPTQDDQGSTEPSEQDAMTSGSTVTVDQQEMKHSAFYVDLNEEDYPDTSTKDKWCQCEILKPPEHGERKVDFEYFRELAIEYYRSDDPGALGNFITGKLTFDD</sequence>
<name>A0A8J1XS98_OWEFU</name>
<evidence type="ECO:0000313" key="3">
    <source>
        <dbReference type="Proteomes" id="UP000749559"/>
    </source>
</evidence>
<dbReference type="PROSITE" id="PS50222">
    <property type="entry name" value="EF_HAND_2"/>
    <property type="match status" value="1"/>
</dbReference>
<dbReference type="InterPro" id="IPR018247">
    <property type="entry name" value="EF_Hand_1_Ca_BS"/>
</dbReference>
<reference evidence="2" key="1">
    <citation type="submission" date="2022-03" db="EMBL/GenBank/DDBJ databases">
        <authorList>
            <person name="Martin C."/>
        </authorList>
    </citation>
    <scope>NUCLEOTIDE SEQUENCE</scope>
</reference>
<evidence type="ECO:0000313" key="2">
    <source>
        <dbReference type="EMBL" id="CAH1790200.1"/>
    </source>
</evidence>
<dbReference type="InterPro" id="IPR002048">
    <property type="entry name" value="EF_hand_dom"/>
</dbReference>
<dbReference type="Pfam" id="PF13202">
    <property type="entry name" value="EF-hand_5"/>
    <property type="match status" value="1"/>
</dbReference>
<gene>
    <name evidence="2" type="ORF">OFUS_LOCUS15443</name>
</gene>
<keyword evidence="3" id="KW-1185">Reference proteome</keyword>
<comment type="caution">
    <text evidence="2">The sequence shown here is derived from an EMBL/GenBank/DDBJ whole genome shotgun (WGS) entry which is preliminary data.</text>
</comment>
<dbReference type="Gene3D" id="1.10.238.10">
    <property type="entry name" value="EF-hand"/>
    <property type="match status" value="1"/>
</dbReference>
<dbReference type="PROSITE" id="PS00018">
    <property type="entry name" value="EF_HAND_1"/>
    <property type="match status" value="1"/>
</dbReference>
<organism evidence="2 3">
    <name type="scientific">Owenia fusiformis</name>
    <name type="common">Polychaete worm</name>
    <dbReference type="NCBI Taxonomy" id="6347"/>
    <lineage>
        <taxon>Eukaryota</taxon>
        <taxon>Metazoa</taxon>
        <taxon>Spiralia</taxon>
        <taxon>Lophotrochozoa</taxon>
        <taxon>Annelida</taxon>
        <taxon>Polychaeta</taxon>
        <taxon>Sedentaria</taxon>
        <taxon>Canalipalpata</taxon>
        <taxon>Sabellida</taxon>
        <taxon>Oweniida</taxon>
        <taxon>Oweniidae</taxon>
        <taxon>Owenia</taxon>
    </lineage>
</organism>
<dbReference type="SUPFAM" id="SSF47473">
    <property type="entry name" value="EF-hand"/>
    <property type="match status" value="1"/>
</dbReference>